<dbReference type="InterPro" id="IPR054579">
    <property type="entry name" value="GCE-like_dom"/>
</dbReference>
<feature type="signal peptide" evidence="4">
    <location>
        <begin position="1"/>
        <end position="33"/>
    </location>
</feature>
<accession>A0A4Q1C8A0</accession>
<proteinExistence type="predicted"/>
<dbReference type="SUPFAM" id="SSF53474">
    <property type="entry name" value="alpha/beta-Hydrolases"/>
    <property type="match status" value="1"/>
</dbReference>
<protein>
    <recommendedName>
        <fullName evidence="5">4-O-methyl-glucuronoyl methylesterase-like domain-containing protein</fullName>
    </recommendedName>
</protein>
<feature type="chain" id="PRO_5020722417" description="4-O-methyl-glucuronoyl methylesterase-like domain-containing protein" evidence="4">
    <location>
        <begin position="34"/>
        <end position="480"/>
    </location>
</feature>
<dbReference type="RefSeq" id="WP_164976039.1">
    <property type="nucleotide sequence ID" value="NZ_SDHX01000001.1"/>
</dbReference>
<evidence type="ECO:0000256" key="3">
    <source>
        <dbReference type="ARBA" id="ARBA00022801"/>
    </source>
</evidence>
<feature type="domain" description="4-O-methyl-glucuronoyl methylesterase-like" evidence="5">
    <location>
        <begin position="227"/>
        <end position="419"/>
    </location>
</feature>
<organism evidence="6 7">
    <name type="scientific">Oleiharenicola lentus</name>
    <dbReference type="NCBI Taxonomy" id="2508720"/>
    <lineage>
        <taxon>Bacteria</taxon>
        <taxon>Pseudomonadati</taxon>
        <taxon>Verrucomicrobiota</taxon>
        <taxon>Opitutia</taxon>
        <taxon>Opitutales</taxon>
        <taxon>Opitutaceae</taxon>
        <taxon>Oleiharenicola</taxon>
    </lineage>
</organism>
<evidence type="ECO:0000256" key="1">
    <source>
        <dbReference type="ARBA" id="ARBA00022487"/>
    </source>
</evidence>
<keyword evidence="7" id="KW-1185">Reference proteome</keyword>
<evidence type="ECO:0000256" key="2">
    <source>
        <dbReference type="ARBA" id="ARBA00022729"/>
    </source>
</evidence>
<reference evidence="6 7" key="1">
    <citation type="submission" date="2019-01" db="EMBL/GenBank/DDBJ databases">
        <title>Lacunisphaera sp. strain TWA-58.</title>
        <authorList>
            <person name="Chen W.-M."/>
        </authorList>
    </citation>
    <scope>NUCLEOTIDE SEQUENCE [LARGE SCALE GENOMIC DNA]</scope>
    <source>
        <strain evidence="6 7">TWA-58</strain>
    </source>
</reference>
<keyword evidence="2 4" id="KW-0732">Signal</keyword>
<keyword evidence="3" id="KW-0378">Hydrolase</keyword>
<sequence length="480" mass="52089">MNAALSRFTTHPMPHLMSARAACALLLPALLCAQTPATVTSSDPREIPLPPISTPMGRLPGIAELPVRPDLPDVLVMDDGKRVTSPAQWPQRRAEMRRTLEYYATGQMPPAPGNVKGVEVQTATVADGKVKYRLVRLSFGPEEKLALDIGIFTPAEGGPFPAIILQAGTPPGATPLPRLPPGPNQGKGENVLLFVGVGNNPAPRPSVAPGSGSATAEALAARHAEIFRRGYALVIFNPNDCAEDTTLRELDGRWSYRTTRFPPAYPGYDWGILAVWAWGASRVADYLETDAAIDRTKLMVITGASRNGKSAMIAAAFDERLLGAPVVTGGGGVGAYRFAGPRRSETLDIMELKYPNWFSPELRQFRGQREKLPFDQHWFLALCAPRPFLALEGDTDIISLPAAVQASFRSAEPAYALLGATGRLGVHYSRHGHTFNAEDWTALLNFTDRHLLGKRDMIFDWFPSEAELDAAAAEKRNPLP</sequence>
<comment type="caution">
    <text evidence="6">The sequence shown here is derived from an EMBL/GenBank/DDBJ whole genome shotgun (WGS) entry which is preliminary data.</text>
</comment>
<dbReference type="InterPro" id="IPR029058">
    <property type="entry name" value="AB_hydrolase_fold"/>
</dbReference>
<evidence type="ECO:0000259" key="5">
    <source>
        <dbReference type="Pfam" id="PF22244"/>
    </source>
</evidence>
<gene>
    <name evidence="6" type="ORF">ESB00_04520</name>
</gene>
<dbReference type="Pfam" id="PF22244">
    <property type="entry name" value="GCE_fung"/>
    <property type="match status" value="1"/>
</dbReference>
<evidence type="ECO:0000313" key="6">
    <source>
        <dbReference type="EMBL" id="RXK55167.1"/>
    </source>
</evidence>
<dbReference type="AlphaFoldDB" id="A0A4Q1C8A0"/>
<dbReference type="GO" id="GO:0052689">
    <property type="term" value="F:carboxylic ester hydrolase activity"/>
    <property type="evidence" value="ECO:0007669"/>
    <property type="project" value="UniProtKB-KW"/>
</dbReference>
<evidence type="ECO:0000256" key="4">
    <source>
        <dbReference type="SAM" id="SignalP"/>
    </source>
</evidence>
<dbReference type="EMBL" id="SDHX01000001">
    <property type="protein sequence ID" value="RXK55167.1"/>
    <property type="molecule type" value="Genomic_DNA"/>
</dbReference>
<keyword evidence="1" id="KW-0719">Serine esterase</keyword>
<name>A0A4Q1C8A0_9BACT</name>
<dbReference type="Proteomes" id="UP000290218">
    <property type="component" value="Unassembled WGS sequence"/>
</dbReference>
<dbReference type="Gene3D" id="3.40.50.1820">
    <property type="entry name" value="alpha/beta hydrolase"/>
    <property type="match status" value="1"/>
</dbReference>
<evidence type="ECO:0000313" key="7">
    <source>
        <dbReference type="Proteomes" id="UP000290218"/>
    </source>
</evidence>